<dbReference type="InterPro" id="IPR021449">
    <property type="entry name" value="DUF3099"/>
</dbReference>
<keyword evidence="2" id="KW-0812">Transmembrane</keyword>
<gene>
    <name evidence="3" type="ORF">RIL96_11815</name>
</gene>
<evidence type="ECO:0000256" key="2">
    <source>
        <dbReference type="SAM" id="Phobius"/>
    </source>
</evidence>
<feature type="compositionally biased region" description="Low complexity" evidence="1">
    <location>
        <begin position="91"/>
        <end position="110"/>
    </location>
</feature>
<name>A0ABU2DUR2_9MICC</name>
<proteinExistence type="predicted"/>
<feature type="transmembrane region" description="Helical" evidence="2">
    <location>
        <begin position="49"/>
        <end position="70"/>
    </location>
</feature>
<evidence type="ECO:0000313" key="4">
    <source>
        <dbReference type="Proteomes" id="UP001251870"/>
    </source>
</evidence>
<keyword evidence="4" id="KW-1185">Reference proteome</keyword>
<organism evidence="3 4">
    <name type="scientific">Nesterenkonia aerolata</name>
    <dbReference type="NCBI Taxonomy" id="3074079"/>
    <lineage>
        <taxon>Bacteria</taxon>
        <taxon>Bacillati</taxon>
        <taxon>Actinomycetota</taxon>
        <taxon>Actinomycetes</taxon>
        <taxon>Micrococcales</taxon>
        <taxon>Micrococcaceae</taxon>
        <taxon>Nesterenkonia</taxon>
    </lineage>
</organism>
<feature type="compositionally biased region" description="Basic and acidic residues" evidence="1">
    <location>
        <begin position="150"/>
        <end position="159"/>
    </location>
</feature>
<feature type="region of interest" description="Disordered" evidence="1">
    <location>
        <begin position="81"/>
        <end position="159"/>
    </location>
</feature>
<reference evidence="3 4" key="1">
    <citation type="submission" date="2023-09" db="EMBL/GenBank/DDBJ databases">
        <title>Description of three actinobacteria isolated from air of manufacturing shop in a pharmaceutical factory.</title>
        <authorList>
            <person name="Zhang D.-F."/>
        </authorList>
    </citation>
    <scope>NUCLEOTIDE SEQUENCE [LARGE SCALE GENOMIC DNA]</scope>
    <source>
        <strain evidence="3 4">LY-0111</strain>
    </source>
</reference>
<keyword evidence="2" id="KW-0472">Membrane</keyword>
<dbReference type="RefSeq" id="WP_310549228.1">
    <property type="nucleotide sequence ID" value="NZ_JAVKGR010000019.1"/>
</dbReference>
<feature type="transmembrane region" description="Helical" evidence="2">
    <location>
        <begin position="23"/>
        <end position="43"/>
    </location>
</feature>
<evidence type="ECO:0000313" key="3">
    <source>
        <dbReference type="EMBL" id="MDR8020248.1"/>
    </source>
</evidence>
<evidence type="ECO:0000256" key="1">
    <source>
        <dbReference type="SAM" id="MobiDB-lite"/>
    </source>
</evidence>
<protein>
    <submittedName>
        <fullName evidence="3">DUF3099 domain-containing protein</fullName>
    </submittedName>
</protein>
<accession>A0ABU2DUR2</accession>
<dbReference type="Proteomes" id="UP001251870">
    <property type="component" value="Unassembled WGS sequence"/>
</dbReference>
<dbReference type="EMBL" id="JAVKGR010000019">
    <property type="protein sequence ID" value="MDR8020248.1"/>
    <property type="molecule type" value="Genomic_DNA"/>
</dbReference>
<keyword evidence="2" id="KW-1133">Transmembrane helix</keyword>
<dbReference type="Pfam" id="PF11298">
    <property type="entry name" value="DUF3099"/>
    <property type="match status" value="1"/>
</dbReference>
<comment type="caution">
    <text evidence="3">The sequence shown here is derived from an EMBL/GenBank/DDBJ whole genome shotgun (WGS) entry which is preliminary data.</text>
</comment>
<sequence length="159" mass="17353">MSEPVHSLTDAPERHSAEQTRRMVRYAVSMGIRILCFILAVVLQNWMSWVLLAAAVILPYVAVVAANAGADRYARGRDAGSFVDRDPLLTSGSPSGASGPAAESAASSASDQQPPRQWWEDEEDETPSGTEPPRVIPGVLESTLDEEQQPEEHRRREEG</sequence>